<evidence type="ECO:0000259" key="2">
    <source>
        <dbReference type="Pfam" id="PF01624"/>
    </source>
</evidence>
<dbReference type="GO" id="GO:0006298">
    <property type="term" value="P:mismatch repair"/>
    <property type="evidence" value="ECO:0007669"/>
    <property type="project" value="InterPro"/>
</dbReference>
<gene>
    <name evidence="3" type="ORF">SDC9_36748</name>
</gene>
<dbReference type="AlphaFoldDB" id="A0A644VJB6"/>
<reference evidence="3" key="1">
    <citation type="submission" date="2019-08" db="EMBL/GenBank/DDBJ databases">
        <authorList>
            <person name="Kucharzyk K."/>
            <person name="Murdoch R.W."/>
            <person name="Higgins S."/>
            <person name="Loffler F."/>
        </authorList>
    </citation>
    <scope>NUCLEOTIDE SEQUENCE</scope>
</reference>
<feature type="compositionally biased region" description="Basic and acidic residues" evidence="1">
    <location>
        <begin position="368"/>
        <end position="384"/>
    </location>
</feature>
<feature type="compositionally biased region" description="Polar residues" evidence="1">
    <location>
        <begin position="386"/>
        <end position="397"/>
    </location>
</feature>
<organism evidence="3">
    <name type="scientific">bioreactor metagenome</name>
    <dbReference type="NCBI Taxonomy" id="1076179"/>
    <lineage>
        <taxon>unclassified sequences</taxon>
        <taxon>metagenomes</taxon>
        <taxon>ecological metagenomes</taxon>
    </lineage>
</organism>
<dbReference type="GO" id="GO:0030983">
    <property type="term" value="F:mismatched DNA binding"/>
    <property type="evidence" value="ECO:0007669"/>
    <property type="project" value="InterPro"/>
</dbReference>
<name>A0A644VJB6_9ZZZZ</name>
<evidence type="ECO:0000256" key="1">
    <source>
        <dbReference type="SAM" id="MobiDB-lite"/>
    </source>
</evidence>
<accession>A0A644VJB6</accession>
<dbReference type="InterPro" id="IPR016151">
    <property type="entry name" value="DNA_mismatch_repair_MutS_N"/>
</dbReference>
<sequence>MNKHTEVDLYKTLGSVVEKNTVFYKEDFEIDKRIIQRAAESDEPDEKRLLWLSRKSGTQCLNEREAFIRDTRDFNTWQFYAQQTDDHIVAFVVEPYFVQGKTAIGNLYEIDFREHAAEMAKKAVSVSEKEITFEDSFITRTPFKVGWSTISNLIEEHGNIVKQVSIPLDPEKLHDVLSEQRQKRYGLKEAKREETLMPLPLAEQNAYNAVKEAHPASLVCFAQHGYYELYGEDAKSASSILGTKLLTKELEGGGSVSVTGFKESACVSASHRLWKTGANVLLFKDGEIAKDLKAADYIPIGLVINIDNQPYKIKTVDFKADKVMLQAMRKDVNPQKLTEDIAYIRSFVEEPPIPLTKAEIKAIMRKIDGETKQDKPSVRDRLKAEQQVQRTASSINKSKGKEMEI</sequence>
<protein>
    <recommendedName>
        <fullName evidence="2">DNA mismatch repair protein MutS-like N-terminal domain-containing protein</fullName>
    </recommendedName>
</protein>
<proteinExistence type="predicted"/>
<feature type="region of interest" description="Disordered" evidence="1">
    <location>
        <begin position="368"/>
        <end position="405"/>
    </location>
</feature>
<dbReference type="EMBL" id="VSSQ01000310">
    <property type="protein sequence ID" value="MPL90693.1"/>
    <property type="molecule type" value="Genomic_DNA"/>
</dbReference>
<dbReference type="GO" id="GO:0005524">
    <property type="term" value="F:ATP binding"/>
    <property type="evidence" value="ECO:0007669"/>
    <property type="project" value="InterPro"/>
</dbReference>
<comment type="caution">
    <text evidence="3">The sequence shown here is derived from an EMBL/GenBank/DDBJ whole genome shotgun (WGS) entry which is preliminary data.</text>
</comment>
<evidence type="ECO:0000313" key="3">
    <source>
        <dbReference type="EMBL" id="MPL90693.1"/>
    </source>
</evidence>
<dbReference type="Gene3D" id="3.40.1170.10">
    <property type="entry name" value="DNA repair protein MutS, domain I"/>
    <property type="match status" value="1"/>
</dbReference>
<dbReference type="Pfam" id="PF01624">
    <property type="entry name" value="MutS_I"/>
    <property type="match status" value="1"/>
</dbReference>
<feature type="domain" description="DNA mismatch repair protein MutS-like N-terminal" evidence="2">
    <location>
        <begin position="205"/>
        <end position="289"/>
    </location>
</feature>
<dbReference type="SUPFAM" id="SSF55271">
    <property type="entry name" value="DNA repair protein MutS, domain I"/>
    <property type="match status" value="1"/>
</dbReference>
<dbReference type="InterPro" id="IPR007695">
    <property type="entry name" value="DNA_mismatch_repair_MutS-lik_N"/>
</dbReference>